<feature type="transmembrane region" description="Helical" evidence="16">
    <location>
        <begin position="112"/>
        <end position="130"/>
    </location>
</feature>
<dbReference type="InterPro" id="IPR001182">
    <property type="entry name" value="FtsW/RodA"/>
</dbReference>
<comment type="subcellular location">
    <subcellularLocation>
        <location evidence="1">Membrane</location>
        <topology evidence="1">Multi-pass membrane protein</topology>
    </subcellularLocation>
</comment>
<evidence type="ECO:0000256" key="7">
    <source>
        <dbReference type="ARBA" id="ARBA00022989"/>
    </source>
</evidence>
<feature type="transmembrane region" description="Helical" evidence="16">
    <location>
        <begin position="234"/>
        <end position="252"/>
    </location>
</feature>
<protein>
    <recommendedName>
        <fullName evidence="12">Probable peptidoglycan glycosyltransferase FtsW</fullName>
        <ecNumber evidence="14">2.4.99.28</ecNumber>
    </recommendedName>
    <alternativeName>
        <fullName evidence="13">Cell division protein FtsW</fullName>
    </alternativeName>
    <alternativeName>
        <fullName evidence="10">Cell wall polymerase</fullName>
    </alternativeName>
    <alternativeName>
        <fullName evidence="9">Peptidoglycan polymerase</fullName>
    </alternativeName>
</protein>
<feature type="transmembrane region" description="Helical" evidence="16">
    <location>
        <begin position="172"/>
        <end position="202"/>
    </location>
</feature>
<organism evidence="17 18">
    <name type="scientific">Thermosipho affectus</name>
    <dbReference type="NCBI Taxonomy" id="660294"/>
    <lineage>
        <taxon>Bacteria</taxon>
        <taxon>Thermotogati</taxon>
        <taxon>Thermotogota</taxon>
        <taxon>Thermotogae</taxon>
        <taxon>Thermotogales</taxon>
        <taxon>Fervidobacteriaceae</taxon>
        <taxon>Thermosipho</taxon>
    </lineage>
</organism>
<evidence type="ECO:0000313" key="17">
    <source>
        <dbReference type="EMBL" id="ONN27206.1"/>
    </source>
</evidence>
<keyword evidence="3" id="KW-0808">Transferase</keyword>
<feature type="transmembrane region" description="Helical" evidence="16">
    <location>
        <begin position="44"/>
        <end position="62"/>
    </location>
</feature>
<evidence type="ECO:0000256" key="3">
    <source>
        <dbReference type="ARBA" id="ARBA00022679"/>
    </source>
</evidence>
<name>A0ABX3IJ33_9BACT</name>
<evidence type="ECO:0000256" key="14">
    <source>
        <dbReference type="ARBA" id="ARBA00044770"/>
    </source>
</evidence>
<evidence type="ECO:0000256" key="13">
    <source>
        <dbReference type="ARBA" id="ARBA00041418"/>
    </source>
</evidence>
<evidence type="ECO:0000256" key="1">
    <source>
        <dbReference type="ARBA" id="ARBA00004141"/>
    </source>
</evidence>
<evidence type="ECO:0000256" key="9">
    <source>
        <dbReference type="ARBA" id="ARBA00032370"/>
    </source>
</evidence>
<gene>
    <name evidence="17" type="ORF">XJ44_05330</name>
</gene>
<evidence type="ECO:0000256" key="5">
    <source>
        <dbReference type="ARBA" id="ARBA00022960"/>
    </source>
</evidence>
<evidence type="ECO:0000256" key="4">
    <source>
        <dbReference type="ARBA" id="ARBA00022692"/>
    </source>
</evidence>
<dbReference type="Pfam" id="PF01098">
    <property type="entry name" value="FTSW_RODA_SPOVE"/>
    <property type="match status" value="1"/>
</dbReference>
<reference evidence="17 18" key="1">
    <citation type="submission" date="2015-06" db="EMBL/GenBank/DDBJ databases">
        <title>Genome sequencing of Thermotogales isolates from hydrothermal vents.</title>
        <authorList>
            <person name="Haverkamp T.H."/>
            <person name="Kublanov I.V."/>
            <person name="Nesbo C.L."/>
        </authorList>
    </citation>
    <scope>NUCLEOTIDE SEQUENCE [LARGE SCALE GENOMIC DNA]</scope>
    <source>
        <strain evidence="18">ik275mar</strain>
    </source>
</reference>
<evidence type="ECO:0000313" key="18">
    <source>
        <dbReference type="Proteomes" id="UP000242616"/>
    </source>
</evidence>
<feature type="transmembrane region" description="Helical" evidence="16">
    <location>
        <begin position="142"/>
        <end position="160"/>
    </location>
</feature>
<evidence type="ECO:0000256" key="6">
    <source>
        <dbReference type="ARBA" id="ARBA00022984"/>
    </source>
</evidence>
<dbReference type="PANTHER" id="PTHR30474:SF2">
    <property type="entry name" value="PEPTIDOGLYCAN GLYCOSYLTRANSFERASE FTSW-RELATED"/>
    <property type="match status" value="1"/>
</dbReference>
<keyword evidence="7 16" id="KW-1133">Transmembrane helix</keyword>
<keyword evidence="4 16" id="KW-0812">Transmembrane</keyword>
<comment type="catalytic activity">
    <reaction evidence="15">
        <text>[GlcNAc-(1-&gt;4)-Mur2Ac(oyl-L-Ala-gamma-D-Glu-L-Lys-D-Ala-D-Ala)](n)-di-trans,octa-cis-undecaprenyl diphosphate + beta-D-GlcNAc-(1-&gt;4)-Mur2Ac(oyl-L-Ala-gamma-D-Glu-L-Lys-D-Ala-D-Ala)-di-trans,octa-cis-undecaprenyl diphosphate = [GlcNAc-(1-&gt;4)-Mur2Ac(oyl-L-Ala-gamma-D-Glu-L-Lys-D-Ala-D-Ala)](n+1)-di-trans,octa-cis-undecaprenyl diphosphate + di-trans,octa-cis-undecaprenyl diphosphate + H(+)</text>
        <dbReference type="Rhea" id="RHEA:23708"/>
        <dbReference type="Rhea" id="RHEA-COMP:9602"/>
        <dbReference type="Rhea" id="RHEA-COMP:9603"/>
        <dbReference type="ChEBI" id="CHEBI:15378"/>
        <dbReference type="ChEBI" id="CHEBI:58405"/>
        <dbReference type="ChEBI" id="CHEBI:60033"/>
        <dbReference type="ChEBI" id="CHEBI:78435"/>
        <dbReference type="EC" id="2.4.99.28"/>
    </reaction>
</comment>
<evidence type="ECO:0000256" key="10">
    <source>
        <dbReference type="ARBA" id="ARBA00033270"/>
    </source>
</evidence>
<evidence type="ECO:0000256" key="11">
    <source>
        <dbReference type="ARBA" id="ARBA00038053"/>
    </source>
</evidence>
<keyword evidence="6" id="KW-0573">Peptidoglycan synthesis</keyword>
<keyword evidence="18" id="KW-1185">Reference proteome</keyword>
<dbReference type="Proteomes" id="UP000242616">
    <property type="component" value="Unassembled WGS sequence"/>
</dbReference>
<evidence type="ECO:0000256" key="8">
    <source>
        <dbReference type="ARBA" id="ARBA00023136"/>
    </source>
</evidence>
<dbReference type="InterPro" id="IPR018365">
    <property type="entry name" value="Cell_cycle_FtsW-rel_CS"/>
</dbReference>
<evidence type="ECO:0000256" key="12">
    <source>
        <dbReference type="ARBA" id="ARBA00041185"/>
    </source>
</evidence>
<dbReference type="PANTHER" id="PTHR30474">
    <property type="entry name" value="CELL CYCLE PROTEIN"/>
    <property type="match status" value="1"/>
</dbReference>
<dbReference type="EMBL" id="LBFC01000018">
    <property type="protein sequence ID" value="ONN27206.1"/>
    <property type="molecule type" value="Genomic_DNA"/>
</dbReference>
<feature type="transmembrane region" description="Helical" evidence="16">
    <location>
        <begin position="305"/>
        <end position="327"/>
    </location>
</feature>
<evidence type="ECO:0000256" key="2">
    <source>
        <dbReference type="ARBA" id="ARBA00022676"/>
    </source>
</evidence>
<dbReference type="RefSeq" id="WP_077198324.1">
    <property type="nucleotide sequence ID" value="NZ_LBFC01000018.1"/>
</dbReference>
<sequence length="362" mass="41429">MRYSILILITALFALFIVASVALYTIDFARDFYDFGMNFFFKKYVFYILFGILVSTFLTFYLKKDFFENKALMWIFYLIVVGFLLLPLFGPFSYKVNGANRWIKIPGFSVTFQPSELAKIFVIYFLAIYIKDNKEKIKHIWFGLLKPLLLISPLLFLIFIEPDLSTTLLILLVAITLLYFSGARLVQVIFLILVLVLIAFVLKEIGFIHDYQLDRLKAFLSNEMQWQVKKAYDAIGNGGFFGTGLALGKYYFFVPQSESDFIIATIGENFGYFGILLIVISYLFIVSNLIKIADEVKDDVVRYFIWGYAVLMLFQVVINMGVVSRIFPVTGIPLPFVSYGGSSILSFSIGLGIIFAGIYNQE</sequence>
<dbReference type="PROSITE" id="PS00428">
    <property type="entry name" value="FTSW_RODA_SPOVE"/>
    <property type="match status" value="1"/>
</dbReference>
<keyword evidence="2" id="KW-0328">Glycosyltransferase</keyword>
<feature type="transmembrane region" description="Helical" evidence="16">
    <location>
        <begin position="339"/>
        <end position="359"/>
    </location>
</feature>
<comment type="similarity">
    <text evidence="11">Belongs to the SEDS family. FtsW subfamily.</text>
</comment>
<dbReference type="EC" id="2.4.99.28" evidence="14"/>
<proteinExistence type="inferred from homology"/>
<feature type="transmembrane region" description="Helical" evidence="16">
    <location>
        <begin position="272"/>
        <end position="293"/>
    </location>
</feature>
<evidence type="ECO:0000256" key="15">
    <source>
        <dbReference type="ARBA" id="ARBA00049902"/>
    </source>
</evidence>
<accession>A0ABX3IJ33</accession>
<keyword evidence="8 16" id="KW-0472">Membrane</keyword>
<evidence type="ECO:0000256" key="16">
    <source>
        <dbReference type="SAM" id="Phobius"/>
    </source>
</evidence>
<feature type="transmembrane region" description="Helical" evidence="16">
    <location>
        <begin position="74"/>
        <end position="92"/>
    </location>
</feature>
<keyword evidence="5" id="KW-0133">Cell shape</keyword>
<comment type="caution">
    <text evidence="17">The sequence shown here is derived from an EMBL/GenBank/DDBJ whole genome shotgun (WGS) entry which is preliminary data.</text>
</comment>